<dbReference type="InterPro" id="IPR017981">
    <property type="entry name" value="GPCR_2-like_7TM"/>
</dbReference>
<dbReference type="GeneID" id="115919758"/>
<dbReference type="OMA" id="DICANST"/>
<dbReference type="EnsemblMetazoa" id="XM_030973902">
    <property type="protein sequence ID" value="XP_030829762"/>
    <property type="gene ID" value="LOC115919758"/>
</dbReference>
<keyword evidence="8" id="KW-1185">Reference proteome</keyword>
<dbReference type="Proteomes" id="UP000007110">
    <property type="component" value="Unassembled WGS sequence"/>
</dbReference>
<evidence type="ECO:0000256" key="4">
    <source>
        <dbReference type="ARBA" id="ARBA00023136"/>
    </source>
</evidence>
<dbReference type="PANTHER" id="PTHR45902:SF4">
    <property type="entry name" value="G-PROTEIN COUPLED RECEPTORS FAMILY 2 PROFILE 2 DOMAIN-CONTAINING PROTEIN"/>
    <property type="match status" value="1"/>
</dbReference>
<dbReference type="PRINTS" id="PR02001">
    <property type="entry name" value="GCR1CAMPR"/>
</dbReference>
<keyword evidence="3 5" id="KW-1133">Transmembrane helix</keyword>
<keyword evidence="4 5" id="KW-0472">Membrane</keyword>
<reference evidence="7" key="2">
    <citation type="submission" date="2021-01" db="UniProtKB">
        <authorList>
            <consortium name="EnsemblMetazoa"/>
        </authorList>
    </citation>
    <scope>IDENTIFICATION</scope>
</reference>
<dbReference type="GO" id="GO:0004930">
    <property type="term" value="F:G protein-coupled receptor activity"/>
    <property type="evidence" value="ECO:0007669"/>
    <property type="project" value="InterPro"/>
</dbReference>
<dbReference type="AlphaFoldDB" id="A0A7M7STD8"/>
<dbReference type="RefSeq" id="XP_030829762.1">
    <property type="nucleotide sequence ID" value="XM_030973902.1"/>
</dbReference>
<keyword evidence="2 5" id="KW-0812">Transmembrane</keyword>
<accession>A0A7M7STD8</accession>
<dbReference type="InParanoid" id="A0A7M7STD8"/>
<feature type="transmembrane region" description="Helical" evidence="5">
    <location>
        <begin position="333"/>
        <end position="357"/>
    </location>
</feature>
<evidence type="ECO:0000256" key="1">
    <source>
        <dbReference type="ARBA" id="ARBA00004141"/>
    </source>
</evidence>
<evidence type="ECO:0000313" key="7">
    <source>
        <dbReference type="EnsemblMetazoa" id="XP_030829762"/>
    </source>
</evidence>
<dbReference type="OrthoDB" id="6134459at2759"/>
<feature type="transmembrane region" description="Helical" evidence="5">
    <location>
        <begin position="382"/>
        <end position="410"/>
    </location>
</feature>
<feature type="transmembrane region" description="Helical" evidence="5">
    <location>
        <begin position="291"/>
        <end position="312"/>
    </location>
</feature>
<evidence type="ECO:0000256" key="2">
    <source>
        <dbReference type="ARBA" id="ARBA00022692"/>
    </source>
</evidence>
<sequence>MTSSDTEYLSAAVNNLIIELSLDVLTFSAVVSLPELSCIPAKAQIDDCDETPYRSICQVCFDTEMNFTALPLSPMEFDQGTLDTLTNITSCLYMPSFGNLSMVELLIDVPAGWSCESHDSWTFSDYNKTSVQPFRVNFTREREEYILSVFSIGDICANSTRLVCDKYVSLEASKFEFVTNHSKVSLHITGMDNVLLHDQFQINPDGSAVYCLEEAVSEGRNLPAGLDIMNIVGTVLSIMSLLIVITTYLIFPKLRNVAGKSVLTLSVTLLLTFLLIFVGGVSTRHDGLCKALAVITHFFWLSIFFWMNALAIDLNRTFGSHAKFRVGNKSQIVYIWYSLYAWGIPALIVGACLVIDLCDCTNLHLNYGNDGLCWLSSGNVNLFAFGVPLAALLFLNAILFTDTVVGIRLTKKAAEKALKERPALAKAKEELSLYIKLSGVMGFTWILAFVCEYANIPELWYVFTAINSLQGVFILLAFGFNKRIIAMWKGKLGVRRDDVTSSTADTKSTSTGNTMVEK</sequence>
<dbReference type="Pfam" id="PF00002">
    <property type="entry name" value="7tm_2"/>
    <property type="match status" value="1"/>
</dbReference>
<feature type="domain" description="G-protein coupled receptors family 2 profile 2" evidence="6">
    <location>
        <begin position="226"/>
        <end position="482"/>
    </location>
</feature>
<evidence type="ECO:0000256" key="5">
    <source>
        <dbReference type="SAM" id="Phobius"/>
    </source>
</evidence>
<proteinExistence type="predicted"/>
<feature type="transmembrane region" description="Helical" evidence="5">
    <location>
        <begin position="228"/>
        <end position="250"/>
    </location>
</feature>
<feature type="transmembrane region" description="Helical" evidence="5">
    <location>
        <begin position="460"/>
        <end position="480"/>
    </location>
</feature>
<dbReference type="InterPro" id="IPR000832">
    <property type="entry name" value="GPCR_2_secretin-like"/>
</dbReference>
<name>A0A7M7STD8_STRPU</name>
<dbReference type="CDD" id="cd15039">
    <property type="entry name" value="7tmB3_Methuselah-like"/>
    <property type="match status" value="1"/>
</dbReference>
<dbReference type="Gene3D" id="1.20.1070.10">
    <property type="entry name" value="Rhodopsin 7-helix transmembrane proteins"/>
    <property type="match status" value="1"/>
</dbReference>
<organism evidence="7 8">
    <name type="scientific">Strongylocentrotus purpuratus</name>
    <name type="common">Purple sea urchin</name>
    <dbReference type="NCBI Taxonomy" id="7668"/>
    <lineage>
        <taxon>Eukaryota</taxon>
        <taxon>Metazoa</taxon>
        <taxon>Echinodermata</taxon>
        <taxon>Eleutherozoa</taxon>
        <taxon>Echinozoa</taxon>
        <taxon>Echinoidea</taxon>
        <taxon>Euechinoidea</taxon>
        <taxon>Echinacea</taxon>
        <taxon>Camarodonta</taxon>
        <taxon>Echinidea</taxon>
        <taxon>Strongylocentrotidae</taxon>
        <taxon>Strongylocentrotus</taxon>
    </lineage>
</organism>
<evidence type="ECO:0000259" key="6">
    <source>
        <dbReference type="PROSITE" id="PS50261"/>
    </source>
</evidence>
<evidence type="ECO:0000313" key="8">
    <source>
        <dbReference type="Proteomes" id="UP000007110"/>
    </source>
</evidence>
<feature type="transmembrane region" description="Helical" evidence="5">
    <location>
        <begin position="262"/>
        <end position="279"/>
    </location>
</feature>
<dbReference type="InterPro" id="IPR022343">
    <property type="entry name" value="GCR1-cAMP_receptor"/>
</dbReference>
<dbReference type="GO" id="GO:0007166">
    <property type="term" value="P:cell surface receptor signaling pathway"/>
    <property type="evidence" value="ECO:0007669"/>
    <property type="project" value="InterPro"/>
</dbReference>
<dbReference type="InterPro" id="IPR053231">
    <property type="entry name" value="GPCR_LN-TM7"/>
</dbReference>
<dbReference type="KEGG" id="spu:115919758"/>
<protein>
    <recommendedName>
        <fullName evidence="6">G-protein coupled receptors family 2 profile 2 domain-containing protein</fullName>
    </recommendedName>
</protein>
<evidence type="ECO:0000256" key="3">
    <source>
        <dbReference type="ARBA" id="ARBA00022989"/>
    </source>
</evidence>
<reference evidence="8" key="1">
    <citation type="submission" date="2015-02" db="EMBL/GenBank/DDBJ databases">
        <title>Genome sequencing for Strongylocentrotus purpuratus.</title>
        <authorList>
            <person name="Murali S."/>
            <person name="Liu Y."/>
            <person name="Vee V."/>
            <person name="English A."/>
            <person name="Wang M."/>
            <person name="Skinner E."/>
            <person name="Han Y."/>
            <person name="Muzny D.M."/>
            <person name="Worley K.C."/>
            <person name="Gibbs R.A."/>
        </authorList>
    </citation>
    <scope>NUCLEOTIDE SEQUENCE</scope>
</reference>
<dbReference type="GO" id="GO:0016020">
    <property type="term" value="C:membrane"/>
    <property type="evidence" value="ECO:0007669"/>
    <property type="project" value="UniProtKB-SubCell"/>
</dbReference>
<dbReference type="SUPFAM" id="SSF81321">
    <property type="entry name" value="Family A G protein-coupled receptor-like"/>
    <property type="match status" value="1"/>
</dbReference>
<dbReference type="PROSITE" id="PS50261">
    <property type="entry name" value="G_PROTEIN_RECEP_F2_4"/>
    <property type="match status" value="1"/>
</dbReference>
<dbReference type="PANTHER" id="PTHR45902">
    <property type="entry name" value="LATROPHILIN RECEPTOR-LIKE PROTEIN A"/>
    <property type="match status" value="1"/>
</dbReference>
<feature type="transmembrane region" description="Helical" evidence="5">
    <location>
        <begin position="431"/>
        <end position="448"/>
    </location>
</feature>
<comment type="subcellular location">
    <subcellularLocation>
        <location evidence="1">Membrane</location>
        <topology evidence="1">Multi-pass membrane protein</topology>
    </subcellularLocation>
</comment>